<proteinExistence type="predicted"/>
<gene>
    <name evidence="2" type="ORF">H9S92_07125</name>
</gene>
<dbReference type="RefSeq" id="WP_187466022.1">
    <property type="nucleotide sequence ID" value="NZ_JACSIT010000083.1"/>
</dbReference>
<evidence type="ECO:0000313" key="3">
    <source>
        <dbReference type="Proteomes" id="UP000650081"/>
    </source>
</evidence>
<keyword evidence="1" id="KW-0732">Signal</keyword>
<reference evidence="2" key="1">
    <citation type="submission" date="2020-08" db="EMBL/GenBank/DDBJ databases">
        <title>Lewinella bacteria from marine environments.</title>
        <authorList>
            <person name="Zhong Y."/>
        </authorList>
    </citation>
    <scope>NUCLEOTIDE SEQUENCE</scope>
    <source>
        <strain evidence="2">KCTC 42187</strain>
    </source>
</reference>
<evidence type="ECO:0000313" key="2">
    <source>
        <dbReference type="EMBL" id="MBC6993926.1"/>
    </source>
</evidence>
<dbReference type="AlphaFoldDB" id="A0A923T7V9"/>
<dbReference type="InterPro" id="IPR025366">
    <property type="entry name" value="DUF4270"/>
</dbReference>
<keyword evidence="3" id="KW-1185">Reference proteome</keyword>
<organism evidence="2 3">
    <name type="scientific">Neolewinella lacunae</name>
    <dbReference type="NCBI Taxonomy" id="1517758"/>
    <lineage>
        <taxon>Bacteria</taxon>
        <taxon>Pseudomonadati</taxon>
        <taxon>Bacteroidota</taxon>
        <taxon>Saprospiria</taxon>
        <taxon>Saprospirales</taxon>
        <taxon>Lewinellaceae</taxon>
        <taxon>Neolewinella</taxon>
    </lineage>
</organism>
<sequence>MTKYLFFAAAALILLQSACTDPITVGSDLLAGDRAELGQTVDITFTTRVVPDDSLLTYDASSNSAVGTFNFGHLSDPFAGEWIHSVYIIPELNRRQSTGLIDVPAFALRPEVLVDSVVLLLPIDTAQALYGPGRLFPYRLNQLAGAVDQSRDYDSNVSFPRGFNELNRENVFLATREPRLLYDTIIARGADSSRYNFPHVRIPLDQQFVDQLNLRDASTFESDTTFWEFLAGFQLEPTEVTNALLKLQPLPARAGEIPFAGLYFFYPDTLDQRPTFYRAPLSLSLPRYERNYAGSLAGDLLLQGVNNERTFLGGQASLMTEINFPDLTSLEDVVINQAEIKLYLEDVAGYDYADYPYPTFIALYYRDGSGNLTPILDRQLLGNPNSNLAIRQFLGGNPQEDEEGNIFYLPRFSVHLQRMIDGTVPSTIYARVVPIDRDPSRAVLAGPEASVRPATVKVTFTKLD</sequence>
<comment type="caution">
    <text evidence="2">The sequence shown here is derived from an EMBL/GenBank/DDBJ whole genome shotgun (WGS) entry which is preliminary data.</text>
</comment>
<name>A0A923T7V9_9BACT</name>
<dbReference type="EMBL" id="JACSIT010000083">
    <property type="protein sequence ID" value="MBC6993926.1"/>
    <property type="molecule type" value="Genomic_DNA"/>
</dbReference>
<dbReference type="Proteomes" id="UP000650081">
    <property type="component" value="Unassembled WGS sequence"/>
</dbReference>
<evidence type="ECO:0000256" key="1">
    <source>
        <dbReference type="SAM" id="SignalP"/>
    </source>
</evidence>
<protein>
    <submittedName>
        <fullName evidence="2">DUF4270 family protein</fullName>
    </submittedName>
</protein>
<feature type="chain" id="PRO_5038077658" evidence="1">
    <location>
        <begin position="21"/>
        <end position="464"/>
    </location>
</feature>
<accession>A0A923T7V9</accession>
<dbReference type="Pfam" id="PF14092">
    <property type="entry name" value="DUF4270"/>
    <property type="match status" value="1"/>
</dbReference>
<feature type="signal peptide" evidence="1">
    <location>
        <begin position="1"/>
        <end position="20"/>
    </location>
</feature>